<dbReference type="Gene3D" id="1.10.880.10">
    <property type="entry name" value="Transcription factor, Skn-1-like, DNA-binding domain"/>
    <property type="match status" value="1"/>
</dbReference>
<evidence type="ECO:0000313" key="11">
    <source>
        <dbReference type="Proteomes" id="UP000694892"/>
    </source>
</evidence>
<dbReference type="SUPFAM" id="SSF47454">
    <property type="entry name" value="A DNA-binding domain in eukaryotic transcription factors"/>
    <property type="match status" value="1"/>
</dbReference>
<protein>
    <recommendedName>
        <fullName evidence="9">BZIP domain-containing protein</fullName>
    </recommendedName>
</protein>
<dbReference type="GO" id="GO:0000981">
    <property type="term" value="F:DNA-binding transcription factor activity, RNA polymerase II-specific"/>
    <property type="evidence" value="ECO:0007669"/>
    <property type="project" value="TreeGrafter"/>
</dbReference>
<keyword evidence="5" id="KW-0804">Transcription</keyword>
<dbReference type="Pfam" id="PF03131">
    <property type="entry name" value="bZIP_Maf"/>
    <property type="match status" value="1"/>
</dbReference>
<evidence type="ECO:0000256" key="7">
    <source>
        <dbReference type="SAM" id="Coils"/>
    </source>
</evidence>
<accession>A0A974H3Z9</accession>
<dbReference type="SMART" id="SM00338">
    <property type="entry name" value="BRLZ"/>
    <property type="match status" value="1"/>
</dbReference>
<dbReference type="OrthoDB" id="7458135at2759"/>
<dbReference type="PROSITE" id="PS50217">
    <property type="entry name" value="BZIP"/>
    <property type="match status" value="1"/>
</dbReference>
<evidence type="ECO:0000256" key="3">
    <source>
        <dbReference type="ARBA" id="ARBA00023125"/>
    </source>
</evidence>
<evidence type="ECO:0000256" key="8">
    <source>
        <dbReference type="SAM" id="MobiDB-lite"/>
    </source>
</evidence>
<dbReference type="FunFam" id="1.10.880.10:FF:000001">
    <property type="entry name" value="Nuclear factor erythroid 2-related factor 2"/>
    <property type="match status" value="1"/>
</dbReference>
<dbReference type="InterPro" id="IPR004827">
    <property type="entry name" value="bZIP"/>
</dbReference>
<dbReference type="RefSeq" id="NP_001079522.1">
    <property type="nucleotide sequence ID" value="NM_001086053.1"/>
</dbReference>
<gene>
    <name evidence="12" type="primary">nfe2l2.L</name>
    <name evidence="10" type="ORF">XELAEV_18044729mg</name>
</gene>
<keyword evidence="6" id="KW-0539">Nucleus</keyword>
<dbReference type="KEGG" id="xla:379209"/>
<dbReference type="AlphaFoldDB" id="A0A974H3Z9"/>
<dbReference type="AGR" id="Xenbase:XB-GENE-17346208"/>
<reference evidence="11" key="1">
    <citation type="journal article" date="2016" name="Nature">
        <title>Genome evolution in the allotetraploid frog Xenopus laevis.</title>
        <authorList>
            <person name="Session A.M."/>
            <person name="Uno Y."/>
            <person name="Kwon T."/>
            <person name="Chapman J.A."/>
            <person name="Toyoda A."/>
            <person name="Takahashi S."/>
            <person name="Fukui A."/>
            <person name="Hikosaka A."/>
            <person name="Suzuki A."/>
            <person name="Kondo M."/>
            <person name="van Heeringen S.J."/>
            <person name="Quigley I."/>
            <person name="Heinz S."/>
            <person name="Ogino H."/>
            <person name="Ochi H."/>
            <person name="Hellsten U."/>
            <person name="Lyons J.B."/>
            <person name="Simakov O."/>
            <person name="Putnam N."/>
            <person name="Stites J."/>
            <person name="Kuroki Y."/>
            <person name="Tanaka T."/>
            <person name="Michiue T."/>
            <person name="Watanabe M."/>
            <person name="Bogdanovic O."/>
            <person name="Lister R."/>
            <person name="Georgiou G."/>
            <person name="Paranjpe S.S."/>
            <person name="van Kruijsbergen I."/>
            <person name="Shu S."/>
            <person name="Carlson J."/>
            <person name="Kinoshita T."/>
            <person name="Ohta Y."/>
            <person name="Mawaribuchi S."/>
            <person name="Jenkins J."/>
            <person name="Grimwood J."/>
            <person name="Schmutz J."/>
            <person name="Mitros T."/>
            <person name="Mozaffari S.V."/>
            <person name="Suzuki Y."/>
            <person name="Haramoto Y."/>
            <person name="Yamamoto T.S."/>
            <person name="Takagi C."/>
            <person name="Heald R."/>
            <person name="Miller K."/>
            <person name="Haudenschild C."/>
            <person name="Kitzman J."/>
            <person name="Nakayama T."/>
            <person name="Izutsu Y."/>
            <person name="Robert J."/>
            <person name="Fortriede J."/>
            <person name="Burns K."/>
            <person name="Lotay V."/>
            <person name="Karimi K."/>
            <person name="Yasuoka Y."/>
            <person name="Dichmann D.S."/>
            <person name="Flajnik M.F."/>
            <person name="Houston D.W."/>
            <person name="Shendure J."/>
            <person name="DuPasquier L."/>
            <person name="Vize P.D."/>
            <person name="Zorn A.M."/>
            <person name="Ito M."/>
            <person name="Marcotte E.M."/>
            <person name="Wallingford J.B."/>
            <person name="Ito Y."/>
            <person name="Asashima M."/>
            <person name="Ueno N."/>
            <person name="Matsuda Y."/>
            <person name="Veenstra G.J."/>
            <person name="Fujiyama A."/>
            <person name="Harland R.M."/>
            <person name="Taira M."/>
            <person name="Rokhsar D.S."/>
        </authorList>
    </citation>
    <scope>NUCLEOTIDE SEQUENCE [LARGE SCALE GENOMIC DNA]</scope>
    <source>
        <strain evidence="11">J</strain>
    </source>
</reference>
<evidence type="ECO:0000313" key="12">
    <source>
        <dbReference type="Xenbase" id="XB-GENE-17346208"/>
    </source>
</evidence>
<evidence type="ECO:0000256" key="1">
    <source>
        <dbReference type="ARBA" id="ARBA00008157"/>
    </source>
</evidence>
<evidence type="ECO:0000259" key="9">
    <source>
        <dbReference type="PROSITE" id="PS50217"/>
    </source>
</evidence>
<sequence length="591" mass="66613">MMEIEIPLPLQSQQDMDLIDILWKQDIDLGVSREVFDYNQRQKENDLEKQKKLEKEKQEQLQKEQEKALYAQLQLDEETGEFIPMQQAAPTETVADTQALAGSIQDKPSPVHELSFDECLKILAETFQIGPSNEDSPVAYQTLEPSAPIETNQIFFQSEPNSVTAGTLNSIPAQGETVHEINQAWEELLSIPELQCLSNEIENMVEQSMYPNPESTTMTETQNTFSFFTPLSAMEKPQENNTSVFPTDYVDTIASSVPSVNTNATFNVESFCDDIFTLVDPKVTNIVPLTNNSGQLLKELLHDNVDITDLSLCKAFNGSNQPEFNDSDSGVSVNTSPCATSPSQSLGGSAYGEPHYGYSDSDMEDMDSTPEIAQENPPDNFTAPFTEDTYFSLSPFISHDTDPFEVKAHDSPAKEIPASPGYSKAPFAKDKSLNLQEARFTRDEQRAKVLNLPFTVEKIVNLPVDSFNEIMSKYQFNEAQLALIRDIRRRGKNKVAAQNCRKRKMENIVELETDLDTLKYEKEKLLAERGEYNNSLSQLKKNLGNLYMEVFNKLQDENGKPYSPQEYSLQQTKEGNIFLVPKTKKVSIKKE</sequence>
<dbReference type="GO" id="GO:0000978">
    <property type="term" value="F:RNA polymerase II cis-regulatory region sequence-specific DNA binding"/>
    <property type="evidence" value="ECO:0007669"/>
    <property type="project" value="InterPro"/>
</dbReference>
<dbReference type="GeneID" id="379209"/>
<dbReference type="SUPFAM" id="SSF57959">
    <property type="entry name" value="Leucine zipper domain"/>
    <property type="match status" value="1"/>
</dbReference>
<evidence type="ECO:0000256" key="4">
    <source>
        <dbReference type="ARBA" id="ARBA00023159"/>
    </source>
</evidence>
<dbReference type="GO" id="GO:0034599">
    <property type="term" value="P:cellular response to oxidative stress"/>
    <property type="evidence" value="ECO:0007669"/>
    <property type="project" value="TreeGrafter"/>
</dbReference>
<feature type="coiled-coil region" evidence="7">
    <location>
        <begin position="501"/>
        <end position="542"/>
    </location>
</feature>
<dbReference type="InterPro" id="IPR047167">
    <property type="entry name" value="NFE2-like"/>
</dbReference>
<dbReference type="CTD" id="379209"/>
<feature type="region of interest" description="Disordered" evidence="8">
    <location>
        <begin position="324"/>
        <end position="354"/>
    </location>
</feature>
<dbReference type="InterPro" id="IPR008917">
    <property type="entry name" value="TF_DNA-bd_sf"/>
</dbReference>
<dbReference type="PANTHER" id="PTHR24411">
    <property type="entry name" value="NUCLEAR FACTOR ERYTHROID 2-RELATED FACTOR"/>
    <property type="match status" value="1"/>
</dbReference>
<dbReference type="PANTHER" id="PTHR24411:SF3">
    <property type="entry name" value="NUCLEAR FACTOR ERYTHROID 2-RELATED FACTOR 2"/>
    <property type="match status" value="1"/>
</dbReference>
<evidence type="ECO:0000256" key="6">
    <source>
        <dbReference type="ARBA" id="ARBA00023242"/>
    </source>
</evidence>
<keyword evidence="7" id="KW-0175">Coiled coil</keyword>
<evidence type="ECO:0000256" key="5">
    <source>
        <dbReference type="ARBA" id="ARBA00023163"/>
    </source>
</evidence>
<evidence type="ECO:0000313" key="10">
    <source>
        <dbReference type="EMBL" id="OCT63631.1"/>
    </source>
</evidence>
<comment type="similarity">
    <text evidence="1">Belongs to the bZIP family. CNC subfamily.</text>
</comment>
<proteinExistence type="inferred from homology"/>
<feature type="coiled-coil region" evidence="7">
    <location>
        <begin position="39"/>
        <end position="67"/>
    </location>
</feature>
<dbReference type="GO" id="GO:0005634">
    <property type="term" value="C:nucleus"/>
    <property type="evidence" value="ECO:0007669"/>
    <property type="project" value="TreeGrafter"/>
</dbReference>
<feature type="compositionally biased region" description="Polar residues" evidence="8">
    <location>
        <begin position="324"/>
        <end position="347"/>
    </location>
</feature>
<organism evidence="10 11">
    <name type="scientific">Xenopus laevis</name>
    <name type="common">African clawed frog</name>
    <dbReference type="NCBI Taxonomy" id="8355"/>
    <lineage>
        <taxon>Eukaryota</taxon>
        <taxon>Metazoa</taxon>
        <taxon>Chordata</taxon>
        <taxon>Craniata</taxon>
        <taxon>Vertebrata</taxon>
        <taxon>Euteleostomi</taxon>
        <taxon>Amphibia</taxon>
        <taxon>Batrachia</taxon>
        <taxon>Anura</taxon>
        <taxon>Pipoidea</taxon>
        <taxon>Pipidae</taxon>
        <taxon>Xenopodinae</taxon>
        <taxon>Xenopus</taxon>
        <taxon>Xenopus</taxon>
    </lineage>
</organism>
<keyword evidence="4" id="KW-0010">Activator</keyword>
<dbReference type="OMA" id="DMEEMDQ"/>
<name>A0A974H3Z9_XENLA</name>
<dbReference type="Proteomes" id="UP000694892">
    <property type="component" value="Chromosome 9_10L"/>
</dbReference>
<dbReference type="InterPro" id="IPR004826">
    <property type="entry name" value="bZIP_Maf"/>
</dbReference>
<feature type="domain" description="BZIP" evidence="9">
    <location>
        <begin position="483"/>
        <end position="546"/>
    </location>
</feature>
<dbReference type="EMBL" id="CM004482">
    <property type="protein sequence ID" value="OCT63631.1"/>
    <property type="molecule type" value="Genomic_DNA"/>
</dbReference>
<evidence type="ECO:0000256" key="2">
    <source>
        <dbReference type="ARBA" id="ARBA00023015"/>
    </source>
</evidence>
<keyword evidence="2" id="KW-0805">Transcription regulation</keyword>
<dbReference type="InterPro" id="IPR046347">
    <property type="entry name" value="bZIP_sf"/>
</dbReference>
<dbReference type="CDD" id="cd14720">
    <property type="entry name" value="bZIP_NFE2-like"/>
    <property type="match status" value="1"/>
</dbReference>
<dbReference type="Xenbase" id="XB-GENE-17346208">
    <property type="gene designation" value="nfe2l2.L"/>
</dbReference>
<keyword evidence="3" id="KW-0238">DNA-binding</keyword>
<dbReference type="PROSITE" id="PS00036">
    <property type="entry name" value="BZIP_BASIC"/>
    <property type="match status" value="1"/>
</dbReference>